<name>A0ACC3SFM0_9PEZI</name>
<evidence type="ECO:0000313" key="1">
    <source>
        <dbReference type="EMBL" id="KAK8207933.1"/>
    </source>
</evidence>
<dbReference type="EMBL" id="JAMKPW020000020">
    <property type="protein sequence ID" value="KAK8207933.1"/>
    <property type="molecule type" value="Genomic_DNA"/>
</dbReference>
<comment type="caution">
    <text evidence="1">The sequence shown here is derived from an EMBL/GenBank/DDBJ whole genome shotgun (WGS) entry which is preliminary data.</text>
</comment>
<accession>A0ACC3SFM0</accession>
<keyword evidence="2" id="KW-1185">Reference proteome</keyword>
<gene>
    <name evidence="1" type="ORF">M8818_004186</name>
</gene>
<protein>
    <submittedName>
        <fullName evidence="1">Uncharacterized protein</fullName>
    </submittedName>
</protein>
<organism evidence="1 2">
    <name type="scientific">Zalaria obscura</name>
    <dbReference type="NCBI Taxonomy" id="2024903"/>
    <lineage>
        <taxon>Eukaryota</taxon>
        <taxon>Fungi</taxon>
        <taxon>Dikarya</taxon>
        <taxon>Ascomycota</taxon>
        <taxon>Pezizomycotina</taxon>
        <taxon>Dothideomycetes</taxon>
        <taxon>Dothideomycetidae</taxon>
        <taxon>Dothideales</taxon>
        <taxon>Zalariaceae</taxon>
        <taxon>Zalaria</taxon>
    </lineage>
</organism>
<dbReference type="Proteomes" id="UP001320706">
    <property type="component" value="Unassembled WGS sequence"/>
</dbReference>
<evidence type="ECO:0000313" key="2">
    <source>
        <dbReference type="Proteomes" id="UP001320706"/>
    </source>
</evidence>
<proteinExistence type="predicted"/>
<reference evidence="1" key="1">
    <citation type="submission" date="2024-02" db="EMBL/GenBank/DDBJ databases">
        <title>Metagenome Assembled Genome of Zalaria obscura JY119.</title>
        <authorList>
            <person name="Vighnesh L."/>
            <person name="Jagadeeshwari U."/>
            <person name="Venkata Ramana C."/>
            <person name="Sasikala C."/>
        </authorList>
    </citation>
    <scope>NUCLEOTIDE SEQUENCE</scope>
    <source>
        <strain evidence="1">JY119</strain>
    </source>
</reference>
<sequence>MMALIEGSHWTSVPNGVSVLFLIMTLETCTRKSSRHGAEIEADGLSLSQAQVFDSATITSSLSSQPTGSSSTLQTRSSTSTQSDLAPQLTPNSSQQTNPSTTDSASTATSTSSGDNSDGSLVNYYFVFLAILICILLVAGWIIYRRRKREAFRRRYHQQDALARDLDGWTGPRPTGRRRWGYGNWRTGPDEGSDREEGLNEAGEAPPPYKPRTSSEQGDRESAAADGEPSIPLRTVAREDTTLKPPDYSEAVVGAVEEPGRSSTMITAQQRSMMGRPQ</sequence>